<reference evidence="1 2" key="1">
    <citation type="submission" date="2016-10" db="EMBL/GenBank/DDBJ databases">
        <authorList>
            <person name="de Groot N.N."/>
        </authorList>
    </citation>
    <scope>NUCLEOTIDE SEQUENCE [LARGE SCALE GENOMIC DNA]</scope>
    <source>
        <strain evidence="1 2">DSM 21039</strain>
    </source>
</reference>
<organism evidence="1 2">
    <name type="scientific">Chitinophaga rupis</name>
    <dbReference type="NCBI Taxonomy" id="573321"/>
    <lineage>
        <taxon>Bacteria</taxon>
        <taxon>Pseudomonadati</taxon>
        <taxon>Bacteroidota</taxon>
        <taxon>Chitinophagia</taxon>
        <taxon>Chitinophagales</taxon>
        <taxon>Chitinophagaceae</taxon>
        <taxon>Chitinophaga</taxon>
    </lineage>
</organism>
<dbReference type="RefSeq" id="WP_089911758.1">
    <property type="nucleotide sequence ID" value="NZ_FOBB01000002.1"/>
</dbReference>
<dbReference type="EMBL" id="FOBB01000002">
    <property type="protein sequence ID" value="SEL82038.1"/>
    <property type="molecule type" value="Genomic_DNA"/>
</dbReference>
<evidence type="ECO:0000313" key="2">
    <source>
        <dbReference type="Proteomes" id="UP000198984"/>
    </source>
</evidence>
<evidence type="ECO:0000313" key="1">
    <source>
        <dbReference type="EMBL" id="SEL82038.1"/>
    </source>
</evidence>
<dbReference type="STRING" id="573321.SAMN04488505_1021190"/>
<gene>
    <name evidence="1" type="ORF">SAMN04488505_1021190</name>
</gene>
<dbReference type="OrthoDB" id="669636at2"/>
<dbReference type="Proteomes" id="UP000198984">
    <property type="component" value="Unassembled WGS sequence"/>
</dbReference>
<accession>A0A1H7TBH9</accession>
<sequence>MNTRGTIQYLLAIILFFTGVTYTQAQETAGPDYKTIAILPFRIAAPSMDAVSQDSVFCLQVQQAFYNTYLNDKKSWMVTVQDCQVTDSLLYRAGIDFRRSNFMDKSSLAALLKVDAVITGELDRVHTTGHTVGAQLLGTDRIKFSVSKLYVFLFDGKTGDQLWSFNKKIRAEDLIGNNYSLNKDLYQAFTRKFPLVD</sequence>
<keyword evidence="2" id="KW-1185">Reference proteome</keyword>
<dbReference type="AlphaFoldDB" id="A0A1H7TBH9"/>
<dbReference type="Gene3D" id="3.40.50.10610">
    <property type="entry name" value="ABC-type transport auxiliary lipoprotein component"/>
    <property type="match status" value="1"/>
</dbReference>
<name>A0A1H7TBH9_9BACT</name>
<proteinExistence type="predicted"/>
<protein>
    <submittedName>
        <fullName evidence="1">Uncharacterized protein</fullName>
    </submittedName>
</protein>